<evidence type="ECO:0000256" key="1">
    <source>
        <dbReference type="SAM" id="MobiDB-lite"/>
    </source>
</evidence>
<dbReference type="Proteomes" id="UP000261704">
    <property type="component" value="Chromosome"/>
</dbReference>
<reference evidence="3 4" key="1">
    <citation type="submission" date="2018-09" db="EMBL/GenBank/DDBJ databases">
        <title>Profundibacter amoris BAR1 gen. nov., sp. nov., a new member of the Roseobacter clade isolated at Lokis Castle Vent Field on the Arctic Mid-Oceanic Ridge.</title>
        <authorList>
            <person name="Le Moine Bauer S."/>
            <person name="Sjoeberg A.G."/>
            <person name="L'Haridon S."/>
            <person name="Stokke R."/>
            <person name="Roalkvam I."/>
            <person name="Steen I.H."/>
            <person name="Dahle H."/>
        </authorList>
    </citation>
    <scope>NUCLEOTIDE SEQUENCE [LARGE SCALE GENOMIC DNA]</scope>
    <source>
        <strain evidence="3 4">BAR1</strain>
    </source>
</reference>
<evidence type="ECO:0000256" key="2">
    <source>
        <dbReference type="SAM" id="SignalP"/>
    </source>
</evidence>
<organism evidence="3 4">
    <name type="scientific">Profundibacter amoris</name>
    <dbReference type="NCBI Taxonomy" id="2171755"/>
    <lineage>
        <taxon>Bacteria</taxon>
        <taxon>Pseudomonadati</taxon>
        <taxon>Pseudomonadota</taxon>
        <taxon>Alphaproteobacteria</taxon>
        <taxon>Rhodobacterales</taxon>
        <taxon>Paracoccaceae</taxon>
        <taxon>Profundibacter</taxon>
    </lineage>
</organism>
<dbReference type="KEGG" id="pamo:BAR1_02895"/>
<keyword evidence="4" id="KW-1185">Reference proteome</keyword>
<feature type="chain" id="PRO_5016715952" description="VCBS repeat-containing protein" evidence="2">
    <location>
        <begin position="18"/>
        <end position="191"/>
    </location>
</feature>
<evidence type="ECO:0000313" key="4">
    <source>
        <dbReference type="Proteomes" id="UP000261704"/>
    </source>
</evidence>
<evidence type="ECO:0008006" key="5">
    <source>
        <dbReference type="Google" id="ProtNLM"/>
    </source>
</evidence>
<accession>A0A347UDN9</accession>
<sequence>MRLIIFLFYLFPTLAMAETPSVGDSQVLGFVASDLTGDGLTDRAELSVTEEGGGADLNIWVRTADGRLDLRTKAKSVIWVGPGGQGPEITVSPNGSLLIHSVNDSIGRERWQQTLTVAWRNDTFVLAGFTYYWHDTLDPEKSGTCDVNLLTGKGERTRGTFLRPIEIHTKSGSGPIDLWDGEPPSECFPNP</sequence>
<dbReference type="OrthoDB" id="9804182at2"/>
<proteinExistence type="predicted"/>
<feature type="region of interest" description="Disordered" evidence="1">
    <location>
        <begin position="172"/>
        <end position="191"/>
    </location>
</feature>
<feature type="signal peptide" evidence="2">
    <location>
        <begin position="1"/>
        <end position="17"/>
    </location>
</feature>
<protein>
    <recommendedName>
        <fullName evidence="5">VCBS repeat-containing protein</fullName>
    </recommendedName>
</protein>
<keyword evidence="2" id="KW-0732">Signal</keyword>
<name>A0A347UDN9_9RHOB</name>
<dbReference type="AlphaFoldDB" id="A0A347UDN9"/>
<dbReference type="EMBL" id="CP032125">
    <property type="protein sequence ID" value="AXX96967.1"/>
    <property type="molecule type" value="Genomic_DNA"/>
</dbReference>
<dbReference type="RefSeq" id="WP_118941625.1">
    <property type="nucleotide sequence ID" value="NZ_CP032125.1"/>
</dbReference>
<gene>
    <name evidence="3" type="ORF">BAR1_02895</name>
</gene>
<evidence type="ECO:0000313" key="3">
    <source>
        <dbReference type="EMBL" id="AXX96967.1"/>
    </source>
</evidence>